<dbReference type="Pfam" id="PF04230">
    <property type="entry name" value="PS_pyruv_trans"/>
    <property type="match status" value="1"/>
</dbReference>
<dbReference type="EMBL" id="ACYG01000032">
    <property type="protein sequence ID" value="EEV16320.1"/>
    <property type="molecule type" value="Genomic_DNA"/>
</dbReference>
<dbReference type="STRING" id="824.CGRAC_1495"/>
<evidence type="ECO:0000313" key="2">
    <source>
        <dbReference type="EMBL" id="EEV16320.1"/>
    </source>
</evidence>
<evidence type="ECO:0000313" key="3">
    <source>
        <dbReference type="Proteomes" id="UP000005709"/>
    </source>
</evidence>
<dbReference type="AlphaFoldDB" id="C8PLK8"/>
<sequence length="353" mass="39176">MKIGIFTLPLVNNYGGILQAYALSRVLVELGHEPRLINLRLQRSKLSIAYIKFLVARTLKKELSGAKFNPSYERDTSEFVAENIPLTAPVCTPTDLKALCEKERFEAVILGSDQVFRPSYFADFADCFSLGFLPPNCTRIAYAASFGGDRLCGLKNPADLKAHAANLAKFKAISVRERDGVKLARECFGVDASWVLDPTLLANKEIYDKFLSHAPKRKGFAYILDPSPRSEAAIELLKKQSGLEIDEVNDRGNRIGIKAWLSAIAGAEFVLTDSFHGCVFSIIFNKPFFVLVNASRGASRFSSLLDSFGLEDRALQDPKDARLDATIDWDGVNEALHRKREDSMKFLKISLGS</sequence>
<keyword evidence="3" id="KW-1185">Reference proteome</keyword>
<accession>C8PLK8</accession>
<protein>
    <recommendedName>
        <fullName evidence="1">Polysaccharide pyruvyl transferase domain-containing protein</fullName>
    </recommendedName>
</protein>
<proteinExistence type="predicted"/>
<reference evidence="2 3" key="1">
    <citation type="submission" date="2009-07" db="EMBL/GenBank/DDBJ databases">
        <authorList>
            <person name="Madupu R."/>
            <person name="Sebastian Y."/>
            <person name="Durkin A.S."/>
            <person name="Torralba M."/>
            <person name="Methe B."/>
            <person name="Sutton G.G."/>
            <person name="Strausberg R.L."/>
            <person name="Nelson K.E."/>
        </authorList>
    </citation>
    <scope>NUCLEOTIDE SEQUENCE [LARGE SCALE GENOMIC DNA]</scope>
    <source>
        <strain evidence="2 3">RM3268</strain>
    </source>
</reference>
<organism evidence="2 3">
    <name type="scientific">Campylobacter gracilis RM3268</name>
    <dbReference type="NCBI Taxonomy" id="553220"/>
    <lineage>
        <taxon>Bacteria</taxon>
        <taxon>Pseudomonadati</taxon>
        <taxon>Campylobacterota</taxon>
        <taxon>Epsilonproteobacteria</taxon>
        <taxon>Campylobacterales</taxon>
        <taxon>Campylobacteraceae</taxon>
        <taxon>Campylobacter</taxon>
    </lineage>
</organism>
<dbReference type="eggNOG" id="COG2327">
    <property type="taxonomic scope" value="Bacteria"/>
</dbReference>
<evidence type="ECO:0000259" key="1">
    <source>
        <dbReference type="Pfam" id="PF04230"/>
    </source>
</evidence>
<comment type="caution">
    <text evidence="2">The sequence shown here is derived from an EMBL/GenBank/DDBJ whole genome shotgun (WGS) entry which is preliminary data.</text>
</comment>
<dbReference type="InterPro" id="IPR007345">
    <property type="entry name" value="Polysacch_pyruvyl_Trfase"/>
</dbReference>
<feature type="domain" description="Polysaccharide pyruvyl transferase" evidence="1">
    <location>
        <begin position="13"/>
        <end position="293"/>
    </location>
</feature>
<name>C8PLK8_9BACT</name>
<gene>
    <name evidence="2" type="ORF">CAMGR0001_2018</name>
</gene>
<dbReference type="Proteomes" id="UP000005709">
    <property type="component" value="Unassembled WGS sequence"/>
</dbReference>
<dbReference type="RefSeq" id="WP_005873296.1">
    <property type="nucleotide sequence ID" value="NZ_ACYG01000032.1"/>
</dbReference>
<dbReference type="OrthoDB" id="9799278at2"/>